<keyword evidence="3" id="KW-1185">Reference proteome</keyword>
<evidence type="ECO:0000313" key="3">
    <source>
        <dbReference type="Proteomes" id="UP000001067"/>
    </source>
</evidence>
<dbReference type="EMBL" id="GL535235">
    <property type="protein sequence ID" value="EFQ90415.1"/>
    <property type="molecule type" value="Genomic_DNA"/>
</dbReference>
<evidence type="ECO:0000313" key="2">
    <source>
        <dbReference type="EMBL" id="EFQ90415.1"/>
    </source>
</evidence>
<dbReference type="AlphaFoldDB" id="E3RV58"/>
<feature type="region of interest" description="Disordered" evidence="1">
    <location>
        <begin position="161"/>
        <end position="185"/>
    </location>
</feature>
<dbReference type="HOGENOM" id="CLU_1462063_0_0_1"/>
<accession>E3RV58</accession>
<name>E3RV58_PYRTT</name>
<protein>
    <submittedName>
        <fullName evidence="2">Uncharacterized protein</fullName>
    </submittedName>
</protein>
<proteinExistence type="predicted"/>
<sequence>MAISPLDVFIARRPPPKYILYMEVTGLGWSFTVLALHQPTPTSELVGCPCPCLPCPALPCPALPNARAPRPDEVITRAPRQSMDARNAAAGGWRLAAGIGVRFRCPVAPRSQDEGNAAVLSVTRSVSPEVPVAASASANVYGKEPTAATASCRLPPSTASVYRKEPSTPLPDMWHTAAYAPAEPS</sequence>
<dbReference type="KEGG" id="pte:PTT_13033"/>
<reference evidence="2 3" key="1">
    <citation type="journal article" date="2010" name="Genome Biol.">
        <title>A first genome assembly of the barley fungal pathogen Pyrenophora teres f. teres.</title>
        <authorList>
            <person name="Ellwood S.R."/>
            <person name="Liu Z."/>
            <person name="Syme R.A."/>
            <person name="Lai Z."/>
            <person name="Hane J.K."/>
            <person name="Keiper F."/>
            <person name="Moffat C.S."/>
            <person name="Oliver R.P."/>
            <person name="Friesen T.L."/>
        </authorList>
    </citation>
    <scope>NUCLEOTIDE SEQUENCE [LARGE SCALE GENOMIC DNA]</scope>
    <source>
        <strain evidence="2 3">0-1</strain>
    </source>
</reference>
<dbReference type="Proteomes" id="UP000001067">
    <property type="component" value="Unassembled WGS sequence"/>
</dbReference>
<evidence type="ECO:0000256" key="1">
    <source>
        <dbReference type="SAM" id="MobiDB-lite"/>
    </source>
</evidence>
<organism evidence="3">
    <name type="scientific">Pyrenophora teres f. teres (strain 0-1)</name>
    <name type="common">Barley net blotch fungus</name>
    <name type="synonym">Drechslera teres f. teres</name>
    <dbReference type="NCBI Taxonomy" id="861557"/>
    <lineage>
        <taxon>Eukaryota</taxon>
        <taxon>Fungi</taxon>
        <taxon>Dikarya</taxon>
        <taxon>Ascomycota</taxon>
        <taxon>Pezizomycotina</taxon>
        <taxon>Dothideomycetes</taxon>
        <taxon>Pleosporomycetidae</taxon>
        <taxon>Pleosporales</taxon>
        <taxon>Pleosporineae</taxon>
        <taxon>Pleosporaceae</taxon>
        <taxon>Pyrenophora</taxon>
    </lineage>
</organism>
<gene>
    <name evidence="2" type="ORF">PTT_13033</name>
</gene>